<organism evidence="1 2">
    <name type="scientific">Mycobacterium bouchedurhonense</name>
    <dbReference type="NCBI Taxonomy" id="701041"/>
    <lineage>
        <taxon>Bacteria</taxon>
        <taxon>Bacillati</taxon>
        <taxon>Actinomycetota</taxon>
        <taxon>Actinomycetes</taxon>
        <taxon>Mycobacteriales</taxon>
        <taxon>Mycobacteriaceae</taxon>
        <taxon>Mycobacterium</taxon>
        <taxon>Mycobacterium avium complex (MAC)</taxon>
    </lineage>
</organism>
<protein>
    <submittedName>
        <fullName evidence="1">Uncharacterized protein</fullName>
    </submittedName>
</protein>
<dbReference type="AlphaFoldDB" id="A0AAW5S845"/>
<proteinExistence type="predicted"/>
<sequence length="47" mass="5059">MEQALTQALAALSPVPLPVAHGIANDDWLAADQPHFDVSFPRLTFSV</sequence>
<dbReference type="RefSeq" id="WP_167380286.1">
    <property type="nucleotide sequence ID" value="NZ_JACKTG010000052.1"/>
</dbReference>
<dbReference type="EMBL" id="JACKTG010000052">
    <property type="protein sequence ID" value="MCV6990847.1"/>
    <property type="molecule type" value="Genomic_DNA"/>
</dbReference>
<accession>A0AAW5S845</accession>
<reference evidence="1" key="1">
    <citation type="submission" date="2020-07" db="EMBL/GenBank/DDBJ databases">
        <authorList>
            <person name="Pettersson B.M.F."/>
            <person name="Behra P.R.K."/>
            <person name="Ramesh M."/>
            <person name="Das S."/>
            <person name="Dasgupta S."/>
            <person name="Kirsebom L.A."/>
        </authorList>
    </citation>
    <scope>NUCLEOTIDE SEQUENCE</scope>
    <source>
        <strain evidence="1">DSM 45439</strain>
    </source>
</reference>
<evidence type="ECO:0000313" key="1">
    <source>
        <dbReference type="EMBL" id="MCV6990847.1"/>
    </source>
</evidence>
<evidence type="ECO:0000313" key="2">
    <source>
        <dbReference type="Proteomes" id="UP001207588"/>
    </source>
</evidence>
<reference evidence="1" key="2">
    <citation type="journal article" date="2022" name="BMC Genomics">
        <title>Comparative genome analysis of mycobacteria focusing on tRNA and non-coding RNA.</title>
        <authorList>
            <person name="Behra P.R.K."/>
            <person name="Pettersson B.M.F."/>
            <person name="Ramesh M."/>
            <person name="Das S."/>
            <person name="Dasgupta S."/>
            <person name="Kirsebom L.A."/>
        </authorList>
    </citation>
    <scope>NUCLEOTIDE SEQUENCE</scope>
    <source>
        <strain evidence="1">DSM 45439</strain>
    </source>
</reference>
<gene>
    <name evidence="1" type="ORF">H7I91_16425</name>
</gene>
<comment type="caution">
    <text evidence="1">The sequence shown here is derived from an EMBL/GenBank/DDBJ whole genome shotgun (WGS) entry which is preliminary data.</text>
</comment>
<name>A0AAW5S845_MYCBC</name>
<dbReference type="Proteomes" id="UP001207588">
    <property type="component" value="Unassembled WGS sequence"/>
</dbReference>